<evidence type="ECO:0000256" key="1">
    <source>
        <dbReference type="ARBA" id="ARBA00009243"/>
    </source>
</evidence>
<comment type="caution">
    <text evidence="3">The sequence shown here is derived from an EMBL/GenBank/DDBJ whole genome shotgun (WGS) entry which is preliminary data.</text>
</comment>
<dbReference type="SMART" id="SM00584">
    <property type="entry name" value="TLDc"/>
    <property type="match status" value="1"/>
</dbReference>
<dbReference type="Proteomes" id="UP001479290">
    <property type="component" value="Unassembled WGS sequence"/>
</dbReference>
<dbReference type="InterPro" id="IPR006571">
    <property type="entry name" value="TLDc_dom"/>
</dbReference>
<dbReference type="AlphaFoldDB" id="A0AAW2B323"/>
<organism evidence="3 4">
    <name type="scientific">Culter alburnus</name>
    <name type="common">Topmouth culter</name>
    <dbReference type="NCBI Taxonomy" id="194366"/>
    <lineage>
        <taxon>Eukaryota</taxon>
        <taxon>Metazoa</taxon>
        <taxon>Chordata</taxon>
        <taxon>Craniata</taxon>
        <taxon>Vertebrata</taxon>
        <taxon>Euteleostomi</taxon>
        <taxon>Actinopterygii</taxon>
        <taxon>Neopterygii</taxon>
        <taxon>Teleostei</taxon>
        <taxon>Ostariophysi</taxon>
        <taxon>Cypriniformes</taxon>
        <taxon>Xenocyprididae</taxon>
        <taxon>Xenocypridinae</taxon>
        <taxon>Culter</taxon>
    </lineage>
</organism>
<evidence type="ECO:0000313" key="3">
    <source>
        <dbReference type="EMBL" id="KAK9979189.1"/>
    </source>
</evidence>
<protein>
    <recommendedName>
        <fullName evidence="2">TLDc domain-containing protein</fullName>
    </recommendedName>
</protein>
<evidence type="ECO:0000259" key="2">
    <source>
        <dbReference type="PROSITE" id="PS51886"/>
    </source>
</evidence>
<gene>
    <name evidence="3" type="ORF">ABG768_012633</name>
</gene>
<keyword evidence="4" id="KW-1185">Reference proteome</keyword>
<dbReference type="SUPFAM" id="SSF52540">
    <property type="entry name" value="P-loop containing nucleoside triphosphate hydrolases"/>
    <property type="match status" value="1"/>
</dbReference>
<reference evidence="3 4" key="1">
    <citation type="submission" date="2024-05" db="EMBL/GenBank/DDBJ databases">
        <title>A high-quality chromosomal-level genome assembly of Topmouth culter (Culter alburnus).</title>
        <authorList>
            <person name="Zhao H."/>
        </authorList>
    </citation>
    <scope>NUCLEOTIDE SEQUENCE [LARGE SCALE GENOMIC DNA]</scope>
    <source>
        <strain evidence="3">CATC2023</strain>
        <tissue evidence="3">Muscle</tissue>
    </source>
</reference>
<name>A0AAW2B323_CULAL</name>
<sequence>MSTVTSSLTKWQKKKLCSLFNNANFSLLFKASVHGYNINIFHQKCNYQGPTVIVAYNKSGYVFGAFTSKNYGQTNQNVVDDKAFLFSFNDKEVKEDPLRALSGNPQFSFLDNGPNFSSLVFLYNNTATVQSNPASAYKFDPLKMHGNDLQLTECEVYRVEDCGGLMEKPWRNVQWNSERRKALLSIISGWKPSVSSVKQARILLVGPVGAGKSSFFNSINSVFKGYVSIQANTGTAGTSLTTQFRTYCIKPGSGVSHVPFTMCDSMGLEEGLNSGLDVEDFASILKGHIQDRYQFNPSMPIQPDSPHFRKSPGFKDKIHCVVYVIDTCKIKLLSDKMIDKLAVFRRKTNQLGVPQLVLLTKVDEACPLVAEDLKNVYQSHYINKMVQEVSAQLGVSLSAVIPVKNYCQELEIDPQTDILLLNAVVQILRAAEGYFDDLYCPEEKSE</sequence>
<accession>A0AAW2B323</accession>
<comment type="similarity">
    <text evidence="1">Belongs to the IFI44 family.</text>
</comment>
<dbReference type="CDD" id="cd00882">
    <property type="entry name" value="Ras_like_GTPase"/>
    <property type="match status" value="1"/>
</dbReference>
<evidence type="ECO:0000313" key="4">
    <source>
        <dbReference type="Proteomes" id="UP001479290"/>
    </source>
</evidence>
<dbReference type="Gene3D" id="3.40.50.300">
    <property type="entry name" value="P-loop containing nucleotide triphosphate hydrolases"/>
    <property type="match status" value="1"/>
</dbReference>
<dbReference type="GO" id="GO:0006955">
    <property type="term" value="P:immune response"/>
    <property type="evidence" value="ECO:0007669"/>
    <property type="project" value="TreeGrafter"/>
</dbReference>
<proteinExistence type="inferred from homology"/>
<feature type="domain" description="TLDc" evidence="2">
    <location>
        <begin position="1"/>
        <end position="160"/>
    </location>
</feature>
<dbReference type="Pfam" id="PF07534">
    <property type="entry name" value="TLD"/>
    <property type="match status" value="1"/>
</dbReference>
<dbReference type="EMBL" id="JAWDJR010000002">
    <property type="protein sequence ID" value="KAK9979189.1"/>
    <property type="molecule type" value="Genomic_DNA"/>
</dbReference>
<dbReference type="InterPro" id="IPR027417">
    <property type="entry name" value="P-loop_NTPase"/>
</dbReference>
<dbReference type="PANTHER" id="PTHR14241">
    <property type="entry name" value="INTERFERON-INDUCED PROTEIN 44"/>
    <property type="match status" value="1"/>
</dbReference>
<dbReference type="PROSITE" id="PS51886">
    <property type="entry name" value="TLDC"/>
    <property type="match status" value="1"/>
</dbReference>
<dbReference type="PANTHER" id="PTHR14241:SF19">
    <property type="entry name" value="INTERFERON-INDUCED PROTEIN 44-LIKE ISOFORM X1-RELATED"/>
    <property type="match status" value="1"/>
</dbReference>